<dbReference type="AlphaFoldDB" id="A0A0J8RWV1"/>
<accession>A0A0J8RWV1</accession>
<dbReference type="PANTHER" id="PTHR43353:SF6">
    <property type="entry name" value="CYTOPLASMIC ALDEHYDE DEHYDROGENASE (EUROFUNG)"/>
    <property type="match status" value="1"/>
</dbReference>
<dbReference type="Gene3D" id="3.40.605.10">
    <property type="entry name" value="Aldehyde Dehydrogenase, Chain A, domain 1"/>
    <property type="match status" value="1"/>
</dbReference>
<dbReference type="InterPro" id="IPR016162">
    <property type="entry name" value="Ald_DH_N"/>
</dbReference>
<name>A0A0J8RWV1_COCIT</name>
<dbReference type="Pfam" id="PF00171">
    <property type="entry name" value="Aldedh"/>
    <property type="match status" value="1"/>
</dbReference>
<dbReference type="PANTHER" id="PTHR43353">
    <property type="entry name" value="SUCCINATE-SEMIALDEHYDE DEHYDROGENASE, MITOCHONDRIAL"/>
    <property type="match status" value="1"/>
</dbReference>
<dbReference type="eggNOG" id="KOG2451">
    <property type="taxonomic scope" value="Eukaryota"/>
</dbReference>
<feature type="domain" description="Aldehyde dehydrogenase" evidence="2">
    <location>
        <begin position="19"/>
        <end position="468"/>
    </location>
</feature>
<keyword evidence="1" id="KW-0560">Oxidoreductase</keyword>
<dbReference type="GO" id="GO:0004777">
    <property type="term" value="F:succinate-semialdehyde dehydrogenase (NAD+) activity"/>
    <property type="evidence" value="ECO:0007669"/>
    <property type="project" value="TreeGrafter"/>
</dbReference>
<evidence type="ECO:0000313" key="3">
    <source>
        <dbReference type="EMBL" id="KMU89076.1"/>
    </source>
</evidence>
<evidence type="ECO:0000256" key="1">
    <source>
        <dbReference type="ARBA" id="ARBA00023002"/>
    </source>
</evidence>
<dbReference type="InterPro" id="IPR050740">
    <property type="entry name" value="Aldehyde_DH_Superfamily"/>
</dbReference>
<dbReference type="Proteomes" id="UP000054563">
    <property type="component" value="Unassembled WGS sequence"/>
</dbReference>
<dbReference type="InterPro" id="IPR016161">
    <property type="entry name" value="Ald_DH/histidinol_DH"/>
</dbReference>
<dbReference type="GO" id="GO:0009450">
    <property type="term" value="P:gamma-aminobutyric acid catabolic process"/>
    <property type="evidence" value="ECO:0007669"/>
    <property type="project" value="TreeGrafter"/>
</dbReference>
<dbReference type="STRING" id="396776.A0A0J8RWV1"/>
<dbReference type="InterPro" id="IPR015590">
    <property type="entry name" value="Aldehyde_DH_dom"/>
</dbReference>
<reference evidence="4" key="1">
    <citation type="journal article" date="2010" name="Genome Res.">
        <title>Population genomic sequencing of Coccidioides fungi reveals recent hybridization and transposon control.</title>
        <authorList>
            <person name="Neafsey D.E."/>
            <person name="Barker B.M."/>
            <person name="Sharpton T.J."/>
            <person name="Stajich J.E."/>
            <person name="Park D.J."/>
            <person name="Whiston E."/>
            <person name="Hung C.-Y."/>
            <person name="McMahan C."/>
            <person name="White J."/>
            <person name="Sykes S."/>
            <person name="Heiman D."/>
            <person name="Young S."/>
            <person name="Zeng Q."/>
            <person name="Abouelleil A."/>
            <person name="Aftuck L."/>
            <person name="Bessette D."/>
            <person name="Brown A."/>
            <person name="FitzGerald M."/>
            <person name="Lui A."/>
            <person name="Macdonald J.P."/>
            <person name="Priest M."/>
            <person name="Orbach M.J."/>
            <person name="Galgiani J.N."/>
            <person name="Kirkland T.N."/>
            <person name="Cole G.T."/>
            <person name="Birren B.W."/>
            <person name="Henn M.R."/>
            <person name="Taylor J.W."/>
            <person name="Rounsley S.D."/>
        </authorList>
    </citation>
    <scope>NUCLEOTIDE SEQUENCE [LARGE SCALE GENOMIC DNA]</scope>
    <source>
        <strain evidence="4">H538.4</strain>
    </source>
</reference>
<dbReference type="VEuPathDB" id="FungiDB:CIHG_06878"/>
<evidence type="ECO:0000259" key="2">
    <source>
        <dbReference type="Pfam" id="PF00171"/>
    </source>
</evidence>
<dbReference type="EMBL" id="DS017009">
    <property type="protein sequence ID" value="KMU89076.1"/>
    <property type="molecule type" value="Genomic_DNA"/>
</dbReference>
<gene>
    <name evidence="3" type="ORF">CIHG_06878</name>
</gene>
<dbReference type="SUPFAM" id="SSF53720">
    <property type="entry name" value="ALDH-like"/>
    <property type="match status" value="1"/>
</dbReference>
<evidence type="ECO:0000313" key="4">
    <source>
        <dbReference type="Proteomes" id="UP000054563"/>
    </source>
</evidence>
<proteinExistence type="predicted"/>
<dbReference type="InterPro" id="IPR016163">
    <property type="entry name" value="Ald_DH_C"/>
</dbReference>
<dbReference type="OrthoDB" id="310895at2759"/>
<sequence>MANNTVPLIVDNKDVVTSTAFDVNSPGTGKAIYQCSSATVDDATRAVDSAHTAFKSWSKTKPAVRQDIMLKAAEIYLRRKDELIGYCAEETGASGPFPEITFGIGYQMFKDVAGRAANIEGVVPQLLEDGQSAIVYRVPYGVILSIVPWNAPFPLGLRAILLPLMAGNTVVLKASELSPKTFWGIADVLREAGLPAGCLNVVYHRPADAAEITTALIAHPAVRKVNFTGSTVVGSIIASTAGKIHQTSSAGTRWQSKLHCARRRRSRQGCHAVHPRSLLKLCMSTERIIVQQAVAVKFRSALVETMKNMYHDDAPSPILINATPVAKNKKLISDAVSQGAGIVHGDLHREESSATRMKPVIIENVTPDMDIHATESFGPTVSLFVVETEEEAIALANDTEYGLTSAVFTTNLGRGLRVAKQIESGAVHINSLTIHDEPALPHGGMKKSGFGRFGGISGLNEFLTTKSVTWMDI</sequence>
<organism evidence="3 4">
    <name type="scientific">Coccidioides immitis H538.4</name>
    <dbReference type="NCBI Taxonomy" id="396776"/>
    <lineage>
        <taxon>Eukaryota</taxon>
        <taxon>Fungi</taxon>
        <taxon>Dikarya</taxon>
        <taxon>Ascomycota</taxon>
        <taxon>Pezizomycotina</taxon>
        <taxon>Eurotiomycetes</taxon>
        <taxon>Eurotiomycetidae</taxon>
        <taxon>Onygenales</taxon>
        <taxon>Onygenaceae</taxon>
        <taxon>Coccidioides</taxon>
    </lineage>
</organism>
<protein>
    <submittedName>
        <fullName evidence="3">Salicylaldehyde dehydrogenase</fullName>
    </submittedName>
</protein>
<dbReference type="Gene3D" id="3.40.309.10">
    <property type="entry name" value="Aldehyde Dehydrogenase, Chain A, domain 2"/>
    <property type="match status" value="1"/>
</dbReference>